<keyword evidence="4 12" id="KW-0548">Nucleotidyltransferase</keyword>
<dbReference type="RefSeq" id="WP_094788663.1">
    <property type="nucleotide sequence ID" value="NZ_NDXW01000001.1"/>
</dbReference>
<name>A0A4P9VTZ8_9GAMM</name>
<dbReference type="Pfam" id="PF08275">
    <property type="entry name" value="DNAG_N"/>
    <property type="match status" value="1"/>
</dbReference>
<comment type="caution">
    <text evidence="16">The sequence shown here is derived from an EMBL/GenBank/DDBJ whole genome shotgun (WGS) entry which is preliminary data.</text>
</comment>
<comment type="similarity">
    <text evidence="12 13">Belongs to the DnaG primase family.</text>
</comment>
<dbReference type="FunFam" id="3.40.1360.10:FF:000002">
    <property type="entry name" value="DNA primase"/>
    <property type="match status" value="1"/>
</dbReference>
<dbReference type="InterPro" id="IPR034151">
    <property type="entry name" value="TOPRIM_DnaG_bac"/>
</dbReference>
<dbReference type="NCBIfam" id="TIGR01391">
    <property type="entry name" value="dnaG"/>
    <property type="match status" value="1"/>
</dbReference>
<feature type="domain" description="Toprim" evidence="15">
    <location>
        <begin position="259"/>
        <end position="341"/>
    </location>
</feature>
<dbReference type="SMART" id="SM00493">
    <property type="entry name" value="TOPRIM"/>
    <property type="match status" value="1"/>
</dbReference>
<dbReference type="GO" id="GO:0000428">
    <property type="term" value="C:DNA-directed RNA polymerase complex"/>
    <property type="evidence" value="ECO:0007669"/>
    <property type="project" value="UniProtKB-KW"/>
</dbReference>
<dbReference type="Pfam" id="PF13155">
    <property type="entry name" value="Toprim_2"/>
    <property type="match status" value="1"/>
</dbReference>
<dbReference type="InterPro" id="IPR030846">
    <property type="entry name" value="DnaG_bac"/>
</dbReference>
<evidence type="ECO:0000256" key="12">
    <source>
        <dbReference type="HAMAP-Rule" id="MF_00974"/>
    </source>
</evidence>
<comment type="function">
    <text evidence="12 13">RNA polymerase that catalyzes the synthesis of short RNA molecules used as primers for DNA polymerase during DNA replication.</text>
</comment>
<evidence type="ECO:0000256" key="3">
    <source>
        <dbReference type="ARBA" id="ARBA00022679"/>
    </source>
</evidence>
<evidence type="ECO:0000313" key="16">
    <source>
        <dbReference type="EMBL" id="RDH45752.1"/>
    </source>
</evidence>
<keyword evidence="2 12" id="KW-0639">Primosome</keyword>
<comment type="catalytic activity">
    <reaction evidence="12">
        <text>ssDNA + n NTP = ssDNA/pppN(pN)n-1 hybrid + (n-1) diphosphate.</text>
        <dbReference type="EC" id="2.7.7.101"/>
    </reaction>
</comment>
<keyword evidence="9" id="KW-0460">Magnesium</keyword>
<keyword evidence="6 12" id="KW-0479">Metal-binding</keyword>
<dbReference type="GO" id="GO:0008270">
    <property type="term" value="F:zinc ion binding"/>
    <property type="evidence" value="ECO:0007669"/>
    <property type="project" value="UniProtKB-UniRule"/>
</dbReference>
<dbReference type="InterPro" id="IPR037068">
    <property type="entry name" value="DNA_primase_core_N_sf"/>
</dbReference>
<gene>
    <name evidence="12" type="primary">dnaG</name>
    <name evidence="16" type="ORF">B9G39_21155</name>
</gene>
<dbReference type="FunFam" id="3.90.980.10:FF:000001">
    <property type="entry name" value="DNA primase"/>
    <property type="match status" value="1"/>
</dbReference>
<dbReference type="PANTHER" id="PTHR30313:SF2">
    <property type="entry name" value="DNA PRIMASE"/>
    <property type="match status" value="1"/>
</dbReference>
<sequence>MSGLIPQSFIDDLLARTDIVDVIGSRVQLKKTGKNLAACCPFHQEKTPSFTVSPDKQFYYCFGCGAAGNALRFIIEFDQLDFPQAVEQLAQSLGLDVPREAQQYQRQTHRFEALFEITKQSATFFQKQLFKPSGQAAQHYVQQRGLSAATLKQYAIGYAPAGWQNLLEHFDQSPENTKHLLTAGLVIENPEKQSVYDRFRHRLIFPIRDIRGRYIGFGGRVLSPNDKPKYLNSPETPIFLKRQELYGLFEARQQQRQLDFLLVVEGYMDVVALAQHGIKNAVATLGTAVSQEHVTRLFKTVKEVIYCFDGDEAGRKAAWRALETTLPFMQDGFQAKFLFLPEGEDPDSLVCKEGQQAFLTRLKSNSQSIADYFFHTLCEQVDIQHMDGKARLAALAKPYIEQLPQGVFHQLMLGHLAELTGLSEQALSELSHAATQQTTQTIAEPSINQANQYSEKKTSRYPAKNFVSASKLSVSLTPAQVAVYLLSKYPEFAEQVENSDRLANDQSEHTRLLAVMLKLLKDNPQASVGHLIGELYNTPLGNIYAAVLNRPPPQTGQASKEVFLEALTRLQQQLNLEDTYQELSQFKNLKSMDASKKEAFLRAFEQLRQSKR</sequence>
<dbReference type="InterPro" id="IPR016136">
    <property type="entry name" value="DNA_helicase_N/primase_C"/>
</dbReference>
<keyword evidence="8 12" id="KW-0862">Zinc</keyword>
<dbReference type="PIRSF" id="PIRSF002811">
    <property type="entry name" value="DnaG"/>
    <property type="match status" value="1"/>
</dbReference>
<keyword evidence="3 12" id="KW-0808">Transferase</keyword>
<comment type="domain">
    <text evidence="12">Contains an N-terminal zinc-binding domain, a central core domain that contains the primase activity, and a C-terminal DnaB-binding domain.</text>
</comment>
<keyword evidence="7 12" id="KW-0863">Zinc-finger</keyword>
<dbReference type="InterPro" id="IPR036977">
    <property type="entry name" value="DNA_primase_Znf_CHC2"/>
</dbReference>
<keyword evidence="5 12" id="KW-0235">DNA replication</keyword>
<dbReference type="Pfam" id="PF10410">
    <property type="entry name" value="DnaB_bind"/>
    <property type="match status" value="1"/>
</dbReference>
<proteinExistence type="inferred from homology"/>
<dbReference type="GO" id="GO:0003677">
    <property type="term" value="F:DNA binding"/>
    <property type="evidence" value="ECO:0007669"/>
    <property type="project" value="UniProtKB-KW"/>
</dbReference>
<keyword evidence="10 12" id="KW-0238">DNA-binding</keyword>
<organism evidence="16 17">
    <name type="scientific">Zooshikella ganghwensis</name>
    <dbReference type="NCBI Taxonomy" id="202772"/>
    <lineage>
        <taxon>Bacteria</taxon>
        <taxon>Pseudomonadati</taxon>
        <taxon>Pseudomonadota</taxon>
        <taxon>Gammaproteobacteria</taxon>
        <taxon>Oceanospirillales</taxon>
        <taxon>Zooshikellaceae</taxon>
        <taxon>Zooshikella</taxon>
    </lineage>
</organism>
<dbReference type="Pfam" id="PF08278">
    <property type="entry name" value="DnaG_DnaB_bind"/>
    <property type="match status" value="1"/>
</dbReference>
<dbReference type="InterPro" id="IPR013173">
    <property type="entry name" value="DNA_primase_DnaG_DnaB-bd_dom"/>
</dbReference>
<dbReference type="Gene3D" id="1.10.860.10">
    <property type="entry name" value="DNAb Helicase, Chain A"/>
    <property type="match status" value="1"/>
</dbReference>
<comment type="cofactor">
    <cofactor evidence="12 13 14">
        <name>Zn(2+)</name>
        <dbReference type="ChEBI" id="CHEBI:29105"/>
    </cofactor>
    <text evidence="12 13 14">Binds 1 zinc ion per monomer.</text>
</comment>
<evidence type="ECO:0000256" key="14">
    <source>
        <dbReference type="PIRSR" id="PIRSR002811-1"/>
    </source>
</evidence>
<dbReference type="EC" id="2.7.7.101" evidence="12"/>
<dbReference type="GO" id="GO:0005737">
    <property type="term" value="C:cytoplasm"/>
    <property type="evidence" value="ECO:0007669"/>
    <property type="project" value="TreeGrafter"/>
</dbReference>
<evidence type="ECO:0000256" key="8">
    <source>
        <dbReference type="ARBA" id="ARBA00022833"/>
    </source>
</evidence>
<accession>A0A4P9VTZ8</accession>
<reference evidence="16 17" key="1">
    <citation type="submission" date="2017-04" db="EMBL/GenBank/DDBJ databases">
        <title>Draft genome sequence of Zooshikella ganghwensis VG4 isolated from Red Sea sediments.</title>
        <authorList>
            <person name="Rehman Z."/>
            <person name="Alam I."/>
            <person name="Kamau A."/>
            <person name="Bajic V."/>
            <person name="Leiknes T."/>
        </authorList>
    </citation>
    <scope>NUCLEOTIDE SEQUENCE [LARGE SCALE GENOMIC DNA]</scope>
    <source>
        <strain evidence="16 17">VG4</strain>
    </source>
</reference>
<dbReference type="InterPro" id="IPR013264">
    <property type="entry name" value="DNAG_N"/>
</dbReference>
<dbReference type="GO" id="GO:0006269">
    <property type="term" value="P:DNA replication, synthesis of primer"/>
    <property type="evidence" value="ECO:0007669"/>
    <property type="project" value="UniProtKB-UniRule"/>
</dbReference>
<dbReference type="Pfam" id="PF01807">
    <property type="entry name" value="Zn_ribbon_DnaG"/>
    <property type="match status" value="1"/>
</dbReference>
<dbReference type="InterPro" id="IPR019475">
    <property type="entry name" value="DNA_primase_DnaB-bd"/>
</dbReference>
<dbReference type="FunFam" id="3.90.580.10:FF:000001">
    <property type="entry name" value="DNA primase"/>
    <property type="match status" value="1"/>
</dbReference>
<evidence type="ECO:0000256" key="2">
    <source>
        <dbReference type="ARBA" id="ARBA00022515"/>
    </source>
</evidence>
<dbReference type="PROSITE" id="PS50880">
    <property type="entry name" value="TOPRIM"/>
    <property type="match status" value="1"/>
</dbReference>
<dbReference type="SUPFAM" id="SSF117023">
    <property type="entry name" value="DNA primase DnaG, C-terminal domain"/>
    <property type="match status" value="1"/>
</dbReference>
<dbReference type="Gene3D" id="3.40.1360.10">
    <property type="match status" value="1"/>
</dbReference>
<feature type="zinc finger region" description="CHC2-type" evidence="12 14">
    <location>
        <begin position="40"/>
        <end position="64"/>
    </location>
</feature>
<dbReference type="InterPro" id="IPR050219">
    <property type="entry name" value="DnaG_primase"/>
</dbReference>
<dbReference type="InterPro" id="IPR002694">
    <property type="entry name" value="Znf_CHC2"/>
</dbReference>
<dbReference type="Proteomes" id="UP000257039">
    <property type="component" value="Unassembled WGS sequence"/>
</dbReference>
<dbReference type="InterPro" id="IPR006171">
    <property type="entry name" value="TOPRIM_dom"/>
</dbReference>
<evidence type="ECO:0000256" key="6">
    <source>
        <dbReference type="ARBA" id="ARBA00022723"/>
    </source>
</evidence>
<dbReference type="SUPFAM" id="SSF56731">
    <property type="entry name" value="DNA primase core"/>
    <property type="match status" value="1"/>
</dbReference>
<keyword evidence="11 12" id="KW-0804">Transcription</keyword>
<dbReference type="SUPFAM" id="SSF57783">
    <property type="entry name" value="Zinc beta-ribbon"/>
    <property type="match status" value="1"/>
</dbReference>
<evidence type="ECO:0000256" key="10">
    <source>
        <dbReference type="ARBA" id="ARBA00023125"/>
    </source>
</evidence>
<evidence type="ECO:0000256" key="13">
    <source>
        <dbReference type="PIRNR" id="PIRNR002811"/>
    </source>
</evidence>
<evidence type="ECO:0000256" key="7">
    <source>
        <dbReference type="ARBA" id="ARBA00022771"/>
    </source>
</evidence>
<evidence type="ECO:0000313" key="17">
    <source>
        <dbReference type="Proteomes" id="UP000257039"/>
    </source>
</evidence>
<dbReference type="GO" id="GO:0003899">
    <property type="term" value="F:DNA-directed RNA polymerase activity"/>
    <property type="evidence" value="ECO:0007669"/>
    <property type="project" value="UniProtKB-UniRule"/>
</dbReference>
<dbReference type="InterPro" id="IPR006295">
    <property type="entry name" value="DNA_primase_DnaG"/>
</dbReference>
<dbReference type="SMART" id="SM00400">
    <property type="entry name" value="ZnF_CHCC"/>
    <property type="match status" value="1"/>
</dbReference>
<evidence type="ECO:0000256" key="5">
    <source>
        <dbReference type="ARBA" id="ARBA00022705"/>
    </source>
</evidence>
<evidence type="ECO:0000259" key="15">
    <source>
        <dbReference type="PROSITE" id="PS50880"/>
    </source>
</evidence>
<dbReference type="AlphaFoldDB" id="A0A4P9VTZ8"/>
<keyword evidence="1 12" id="KW-0240">DNA-directed RNA polymerase</keyword>
<evidence type="ECO:0000256" key="1">
    <source>
        <dbReference type="ARBA" id="ARBA00022478"/>
    </source>
</evidence>
<evidence type="ECO:0000256" key="9">
    <source>
        <dbReference type="ARBA" id="ARBA00022842"/>
    </source>
</evidence>
<protein>
    <recommendedName>
        <fullName evidence="12 13">DNA primase</fullName>
        <ecNumber evidence="12">2.7.7.101</ecNumber>
    </recommendedName>
</protein>
<dbReference type="CDD" id="cd03364">
    <property type="entry name" value="TOPRIM_DnaG_primases"/>
    <property type="match status" value="1"/>
</dbReference>
<comment type="subunit">
    <text evidence="12">Monomer. Interacts with DnaB.</text>
</comment>
<dbReference type="PANTHER" id="PTHR30313">
    <property type="entry name" value="DNA PRIMASE"/>
    <property type="match status" value="1"/>
</dbReference>
<dbReference type="Gene3D" id="1.20.50.20">
    <property type="entry name" value="DnaG, RNA polymerase domain, helical bundle"/>
    <property type="match status" value="1"/>
</dbReference>
<dbReference type="EMBL" id="NDXW01000001">
    <property type="protein sequence ID" value="RDH45752.1"/>
    <property type="molecule type" value="Genomic_DNA"/>
</dbReference>
<evidence type="ECO:0000256" key="4">
    <source>
        <dbReference type="ARBA" id="ARBA00022695"/>
    </source>
</evidence>
<dbReference type="Gene3D" id="3.90.580.10">
    <property type="entry name" value="Zinc finger, CHC2-type domain"/>
    <property type="match status" value="1"/>
</dbReference>
<keyword evidence="17" id="KW-1185">Reference proteome</keyword>
<dbReference type="Gene3D" id="3.90.980.10">
    <property type="entry name" value="DNA primase, catalytic core, N-terminal domain"/>
    <property type="match status" value="1"/>
</dbReference>
<dbReference type="GO" id="GO:1990077">
    <property type="term" value="C:primosome complex"/>
    <property type="evidence" value="ECO:0007669"/>
    <property type="project" value="UniProtKB-KW"/>
</dbReference>
<evidence type="ECO:0000256" key="11">
    <source>
        <dbReference type="ARBA" id="ARBA00023163"/>
    </source>
</evidence>
<dbReference type="SMART" id="SM00766">
    <property type="entry name" value="DnaG_DnaB_bind"/>
    <property type="match status" value="1"/>
</dbReference>
<dbReference type="HAMAP" id="MF_00974">
    <property type="entry name" value="DNA_primase_DnaG"/>
    <property type="match status" value="1"/>
</dbReference>